<dbReference type="RefSeq" id="WP_144310417.1">
    <property type="nucleotide sequence ID" value="NZ_VMNK01000015.1"/>
</dbReference>
<organism evidence="1 2">
    <name type="scientific">Denitromonas halophila</name>
    <dbReference type="NCBI Taxonomy" id="1629404"/>
    <lineage>
        <taxon>Bacteria</taxon>
        <taxon>Pseudomonadati</taxon>
        <taxon>Pseudomonadota</taxon>
        <taxon>Betaproteobacteria</taxon>
        <taxon>Rhodocyclales</taxon>
        <taxon>Zoogloeaceae</taxon>
        <taxon>Denitromonas</taxon>
    </lineage>
</organism>
<comment type="caution">
    <text evidence="1">The sequence shown here is derived from an EMBL/GenBank/DDBJ whole genome shotgun (WGS) entry which is preliminary data.</text>
</comment>
<reference evidence="1 2" key="1">
    <citation type="submission" date="2019-07" db="EMBL/GenBank/DDBJ databases">
        <title>The pathways for chlorine oxyanion respiration interact through the shared metabolite chlorate.</title>
        <authorList>
            <person name="Barnum T.P."/>
            <person name="Cheng Y."/>
            <person name="Hill K.A."/>
            <person name="Lucas L.N."/>
            <person name="Carlson H.K."/>
            <person name="Coates J.D."/>
        </authorList>
    </citation>
    <scope>NUCLEOTIDE SEQUENCE [LARGE SCALE GENOMIC DNA]</scope>
    <source>
        <strain evidence="1 2">SFB-3</strain>
    </source>
</reference>
<dbReference type="AlphaFoldDB" id="A0A557QJT0"/>
<proteinExistence type="predicted"/>
<gene>
    <name evidence="1" type="ORF">FHP91_15345</name>
</gene>
<evidence type="ECO:0000313" key="2">
    <source>
        <dbReference type="Proteomes" id="UP000319502"/>
    </source>
</evidence>
<sequence>MATQEEFEFFSNPTVTPENFDWLWEAIRRDPAFKGGAADSEHAQDFFCKKEARFIGAGRVEACSDGFRLMVHGNISTDI</sequence>
<name>A0A557QJT0_9RHOO</name>
<dbReference type="EMBL" id="VMNK01000015">
    <property type="protein sequence ID" value="TVO53172.1"/>
    <property type="molecule type" value="Genomic_DNA"/>
</dbReference>
<dbReference type="Proteomes" id="UP000319502">
    <property type="component" value="Unassembled WGS sequence"/>
</dbReference>
<evidence type="ECO:0000313" key="1">
    <source>
        <dbReference type="EMBL" id="TVO53172.1"/>
    </source>
</evidence>
<accession>A0A557QJT0</accession>
<protein>
    <submittedName>
        <fullName evidence="1">Uncharacterized protein</fullName>
    </submittedName>
</protein>
<keyword evidence="2" id="KW-1185">Reference proteome</keyword>